<reference evidence="1" key="3">
    <citation type="submission" date="2020-06" db="EMBL/GenBank/DDBJ databases">
        <title>Helianthus annuus Genome sequencing and assembly Release 2.</title>
        <authorList>
            <person name="Gouzy J."/>
            <person name="Langlade N."/>
            <person name="Munos S."/>
        </authorList>
    </citation>
    <scope>NUCLEOTIDE SEQUENCE</scope>
    <source>
        <tissue evidence="1">Leaves</tissue>
    </source>
</reference>
<reference evidence="1 3" key="1">
    <citation type="journal article" date="2017" name="Nature">
        <title>The sunflower genome provides insights into oil metabolism, flowering and Asterid evolution.</title>
        <authorList>
            <person name="Badouin H."/>
            <person name="Gouzy J."/>
            <person name="Grassa C.J."/>
            <person name="Murat F."/>
            <person name="Staton S.E."/>
            <person name="Cottret L."/>
            <person name="Lelandais-Briere C."/>
            <person name="Owens G.L."/>
            <person name="Carrere S."/>
            <person name="Mayjonade B."/>
            <person name="Legrand L."/>
            <person name="Gill N."/>
            <person name="Kane N.C."/>
            <person name="Bowers J.E."/>
            <person name="Hubner S."/>
            <person name="Bellec A."/>
            <person name="Berard A."/>
            <person name="Berges H."/>
            <person name="Blanchet N."/>
            <person name="Boniface M.C."/>
            <person name="Brunel D."/>
            <person name="Catrice O."/>
            <person name="Chaidir N."/>
            <person name="Claudel C."/>
            <person name="Donnadieu C."/>
            <person name="Faraut T."/>
            <person name="Fievet G."/>
            <person name="Helmstetter N."/>
            <person name="King M."/>
            <person name="Knapp S.J."/>
            <person name="Lai Z."/>
            <person name="Le Paslier M.C."/>
            <person name="Lippi Y."/>
            <person name="Lorenzon L."/>
            <person name="Mandel J.R."/>
            <person name="Marage G."/>
            <person name="Marchand G."/>
            <person name="Marquand E."/>
            <person name="Bret-Mestries E."/>
            <person name="Morien E."/>
            <person name="Nambeesan S."/>
            <person name="Nguyen T."/>
            <person name="Pegot-Espagnet P."/>
            <person name="Pouilly N."/>
            <person name="Raftis F."/>
            <person name="Sallet E."/>
            <person name="Schiex T."/>
            <person name="Thomas J."/>
            <person name="Vandecasteele C."/>
            <person name="Vares D."/>
            <person name="Vear F."/>
            <person name="Vautrin S."/>
            <person name="Crespi M."/>
            <person name="Mangin B."/>
            <person name="Burke J.M."/>
            <person name="Salse J."/>
            <person name="Munos S."/>
            <person name="Vincourt P."/>
            <person name="Rieseberg L.H."/>
            <person name="Langlade N.B."/>
        </authorList>
    </citation>
    <scope>NUCLEOTIDE SEQUENCE [LARGE SCALE GENOMIC DNA]</scope>
    <source>
        <strain evidence="3">cv. SF193</strain>
        <tissue evidence="1">Leaves</tissue>
    </source>
</reference>
<dbReference type="EMBL" id="CM007906">
    <property type="protein sequence ID" value="OTF88021.1"/>
    <property type="molecule type" value="Genomic_DNA"/>
</dbReference>
<proteinExistence type="predicted"/>
<gene>
    <name evidence="2" type="ORF">HannXRQ_Chr17g0568461</name>
    <name evidence="1" type="ORF">HanXRQr2_Chr17g0828221</name>
</gene>
<name>A0A251RUX5_HELAN</name>
<dbReference type="Proteomes" id="UP000215914">
    <property type="component" value="Chromosome 17"/>
</dbReference>
<dbReference type="AlphaFoldDB" id="A0A251RUX5"/>
<reference evidence="2" key="2">
    <citation type="submission" date="2017-02" db="EMBL/GenBank/DDBJ databases">
        <title>Sunflower complete genome.</title>
        <authorList>
            <person name="Langlade N."/>
            <person name="Munos S."/>
        </authorList>
    </citation>
    <scope>NUCLEOTIDE SEQUENCE [LARGE SCALE GENOMIC DNA]</scope>
    <source>
        <tissue evidence="2">Leaves</tissue>
    </source>
</reference>
<dbReference type="InParanoid" id="A0A251RUX5"/>
<keyword evidence="3" id="KW-1185">Reference proteome</keyword>
<sequence length="92" mass="10833">MVQEKILEHYKTEPFPFTLFPICNLKFPLTQRLLFRLQSLFHVYRPFPSPAHRSNKSMTPAAAPHSKHQRFRCRGTDLQVLNRHGSTRRNGC</sequence>
<accession>A0A251RUX5</accession>
<dbReference type="Gramene" id="mRNA:HanXRQr2_Chr17g0828221">
    <property type="protein sequence ID" value="CDS:HanXRQr2_Chr17g0828221.1"/>
    <property type="gene ID" value="HanXRQr2_Chr17g0828221"/>
</dbReference>
<organism evidence="2 3">
    <name type="scientific">Helianthus annuus</name>
    <name type="common">Common sunflower</name>
    <dbReference type="NCBI Taxonomy" id="4232"/>
    <lineage>
        <taxon>Eukaryota</taxon>
        <taxon>Viridiplantae</taxon>
        <taxon>Streptophyta</taxon>
        <taxon>Embryophyta</taxon>
        <taxon>Tracheophyta</taxon>
        <taxon>Spermatophyta</taxon>
        <taxon>Magnoliopsida</taxon>
        <taxon>eudicotyledons</taxon>
        <taxon>Gunneridae</taxon>
        <taxon>Pentapetalae</taxon>
        <taxon>asterids</taxon>
        <taxon>campanulids</taxon>
        <taxon>Asterales</taxon>
        <taxon>Asteraceae</taxon>
        <taxon>Asteroideae</taxon>
        <taxon>Heliantheae alliance</taxon>
        <taxon>Heliantheae</taxon>
        <taxon>Helianthus</taxon>
    </lineage>
</organism>
<evidence type="ECO:0000313" key="2">
    <source>
        <dbReference type="EMBL" id="OTF88021.1"/>
    </source>
</evidence>
<evidence type="ECO:0000313" key="3">
    <source>
        <dbReference type="Proteomes" id="UP000215914"/>
    </source>
</evidence>
<evidence type="ECO:0000313" key="1">
    <source>
        <dbReference type="EMBL" id="KAF5757563.1"/>
    </source>
</evidence>
<protein>
    <submittedName>
        <fullName evidence="2">Uncharacterized protein</fullName>
    </submittedName>
</protein>
<dbReference type="EMBL" id="MNCJ02000332">
    <property type="protein sequence ID" value="KAF5757563.1"/>
    <property type="molecule type" value="Genomic_DNA"/>
</dbReference>